<protein>
    <submittedName>
        <fullName evidence="1">Uncharacterized protein</fullName>
    </submittedName>
</protein>
<organism evidence="1 2">
    <name type="scientific">Diaminobutyricimonas aerilata</name>
    <dbReference type="NCBI Taxonomy" id="1162967"/>
    <lineage>
        <taxon>Bacteria</taxon>
        <taxon>Bacillati</taxon>
        <taxon>Actinomycetota</taxon>
        <taxon>Actinomycetes</taxon>
        <taxon>Micrococcales</taxon>
        <taxon>Microbacteriaceae</taxon>
        <taxon>Diaminobutyricimonas</taxon>
    </lineage>
</organism>
<comment type="caution">
    <text evidence="1">The sequence shown here is derived from an EMBL/GenBank/DDBJ whole genome shotgun (WGS) entry which is preliminary data.</text>
</comment>
<keyword evidence="2" id="KW-1185">Reference proteome</keyword>
<dbReference type="EMBL" id="PGFF01000001">
    <property type="protein sequence ID" value="PJJ70772.1"/>
    <property type="molecule type" value="Genomic_DNA"/>
</dbReference>
<dbReference type="OrthoDB" id="4981285at2"/>
<gene>
    <name evidence="1" type="ORF">CLV46_0298</name>
</gene>
<proteinExistence type="predicted"/>
<sequence length="96" mass="10305">MDWLIFAGIAVAVVALGALAQRMGWIDLSDKGTRRGGGTSPMVIGDEVFHPARYESQLELDRQTVLPAPAPLPGDGDLGVYAGRVEIDLSRERRSA</sequence>
<evidence type="ECO:0000313" key="2">
    <source>
        <dbReference type="Proteomes" id="UP000228758"/>
    </source>
</evidence>
<reference evidence="1 2" key="1">
    <citation type="submission" date="2017-11" db="EMBL/GenBank/DDBJ databases">
        <title>Genomic Encyclopedia of Archaeal and Bacterial Type Strains, Phase II (KMG-II): From Individual Species to Whole Genera.</title>
        <authorList>
            <person name="Goeker M."/>
        </authorList>
    </citation>
    <scope>NUCLEOTIDE SEQUENCE [LARGE SCALE GENOMIC DNA]</scope>
    <source>
        <strain evidence="1 2">DSM 27393</strain>
    </source>
</reference>
<accession>A0A2M9CFZ9</accession>
<dbReference type="AlphaFoldDB" id="A0A2M9CFZ9"/>
<dbReference type="RefSeq" id="WP_157802187.1">
    <property type="nucleotide sequence ID" value="NZ_PGFF01000001.1"/>
</dbReference>
<evidence type="ECO:0000313" key="1">
    <source>
        <dbReference type="EMBL" id="PJJ70772.1"/>
    </source>
</evidence>
<dbReference type="Proteomes" id="UP000228758">
    <property type="component" value="Unassembled WGS sequence"/>
</dbReference>
<name>A0A2M9CFZ9_9MICO</name>